<protein>
    <submittedName>
        <fullName evidence="2">Alpha/beta fold hydrolase</fullName>
    </submittedName>
</protein>
<dbReference type="InterPro" id="IPR051044">
    <property type="entry name" value="MAG_DAG_Lipase"/>
</dbReference>
<evidence type="ECO:0000313" key="3">
    <source>
        <dbReference type="Proteomes" id="UP000272481"/>
    </source>
</evidence>
<dbReference type="InterPro" id="IPR022742">
    <property type="entry name" value="Hydrolase_4"/>
</dbReference>
<dbReference type="Pfam" id="PF12146">
    <property type="entry name" value="Hydrolase_4"/>
    <property type="match status" value="1"/>
</dbReference>
<dbReference type="Gene3D" id="3.40.50.1820">
    <property type="entry name" value="alpha/beta hydrolase"/>
    <property type="match status" value="1"/>
</dbReference>
<keyword evidence="3" id="KW-1185">Reference proteome</keyword>
<name>A0ABX9Z9M8_9BACL</name>
<dbReference type="InterPro" id="IPR029058">
    <property type="entry name" value="AB_hydrolase_fold"/>
</dbReference>
<comment type="caution">
    <text evidence="2">The sequence shown here is derived from an EMBL/GenBank/DDBJ whole genome shotgun (WGS) entry which is preliminary data.</text>
</comment>
<dbReference type="GO" id="GO:0016787">
    <property type="term" value="F:hydrolase activity"/>
    <property type="evidence" value="ECO:0007669"/>
    <property type="project" value="UniProtKB-KW"/>
</dbReference>
<keyword evidence="2" id="KW-0378">Hydrolase</keyword>
<gene>
    <name evidence="2" type="ORF">EJA12_14015</name>
</gene>
<sequence>MPSVRRRVSKEGDRLERITMHMTDGHMVSAFLAEPEGPPKGHVHLLHGMAEHIGRYEEFAGALNQAGFIVSGHDHRGHGNTVRLNGTRGYFADEDGFERVVQDVHEVTSLLRASHPSPSFTIFGHSMGSFVARRYSQRYGHLLDRAIFMGSGDHPGPAIRAGRIIASRYAAAGMKKEPNQLLNSLTFGRFNLQFPDAVTPFDWLNEDQDAIKEYLDDEDSGFVSTTGFFADLFDGLDLIHDDREIRRTPADLPILMISGSEDPVGKNGAGIWTVARQYAENGVSNVTVYLVEGGRHEILFSPKKGRITGFITEWLES</sequence>
<dbReference type="Proteomes" id="UP000272481">
    <property type="component" value="Unassembled WGS sequence"/>
</dbReference>
<feature type="domain" description="Serine aminopeptidase S33" evidence="1">
    <location>
        <begin position="38"/>
        <end position="301"/>
    </location>
</feature>
<proteinExistence type="predicted"/>
<dbReference type="EMBL" id="RWGW01000028">
    <property type="protein sequence ID" value="RSK24396.1"/>
    <property type="molecule type" value="Genomic_DNA"/>
</dbReference>
<reference evidence="2 3" key="1">
    <citation type="submission" date="2018-12" db="EMBL/GenBank/DDBJ databases">
        <title>Comparitive functional genomics of dry heat resistant strains isolated from the viking spacecraft.</title>
        <authorList>
            <person name="Seuylemezian A."/>
            <person name="Vaishampayan P."/>
        </authorList>
    </citation>
    <scope>NUCLEOTIDE SEQUENCE [LARGE SCALE GENOMIC DNA]</scope>
    <source>
        <strain evidence="2 3">M6-11</strain>
    </source>
</reference>
<dbReference type="PANTHER" id="PTHR11614">
    <property type="entry name" value="PHOSPHOLIPASE-RELATED"/>
    <property type="match status" value="1"/>
</dbReference>
<dbReference type="SUPFAM" id="SSF53474">
    <property type="entry name" value="alpha/beta-Hydrolases"/>
    <property type="match status" value="1"/>
</dbReference>
<organism evidence="2 3">
    <name type="scientific">Bhargavaea beijingensis</name>
    <dbReference type="NCBI Taxonomy" id="426756"/>
    <lineage>
        <taxon>Bacteria</taxon>
        <taxon>Bacillati</taxon>
        <taxon>Bacillota</taxon>
        <taxon>Bacilli</taxon>
        <taxon>Bacillales</taxon>
        <taxon>Caryophanaceae</taxon>
        <taxon>Bhargavaea</taxon>
    </lineage>
</organism>
<evidence type="ECO:0000259" key="1">
    <source>
        <dbReference type="Pfam" id="PF12146"/>
    </source>
</evidence>
<evidence type="ECO:0000313" key="2">
    <source>
        <dbReference type="EMBL" id="RSK24396.1"/>
    </source>
</evidence>
<accession>A0ABX9Z9M8</accession>